<organism evidence="1 2">
    <name type="scientific">Roseobacter sinensis</name>
    <dbReference type="NCBI Taxonomy" id="2931391"/>
    <lineage>
        <taxon>Bacteria</taxon>
        <taxon>Pseudomonadati</taxon>
        <taxon>Pseudomonadota</taxon>
        <taxon>Alphaproteobacteria</taxon>
        <taxon>Rhodobacterales</taxon>
        <taxon>Roseobacteraceae</taxon>
        <taxon>Roseobacter</taxon>
    </lineage>
</organism>
<name>A0ABT3BJY3_9RHOB</name>
<comment type="caution">
    <text evidence="1">The sequence shown here is derived from an EMBL/GenBank/DDBJ whole genome shotgun (WGS) entry which is preliminary data.</text>
</comment>
<dbReference type="RefSeq" id="WP_263846077.1">
    <property type="nucleotide sequence ID" value="NZ_JALIEB010000021.1"/>
</dbReference>
<evidence type="ECO:0000313" key="2">
    <source>
        <dbReference type="Proteomes" id="UP001208690"/>
    </source>
</evidence>
<proteinExistence type="predicted"/>
<protein>
    <submittedName>
        <fullName evidence="1">Uncharacterized protein</fullName>
    </submittedName>
</protein>
<dbReference type="EMBL" id="JALIEB010000021">
    <property type="protein sequence ID" value="MCV3273871.1"/>
    <property type="molecule type" value="Genomic_DNA"/>
</dbReference>
<evidence type="ECO:0000313" key="1">
    <source>
        <dbReference type="EMBL" id="MCV3273871.1"/>
    </source>
</evidence>
<sequence length="104" mass="10906">MDTLTDTILAVLMIGNTHYVDIGAASDAVIFYETEKTAHMTLPGEGALVGDMTVYTDGYHVAWQGGPAGDWKIGHEAGVFTYTGPDGEAAGTITKIVPGNPEGY</sequence>
<dbReference type="Proteomes" id="UP001208690">
    <property type="component" value="Unassembled WGS sequence"/>
</dbReference>
<keyword evidence="2" id="KW-1185">Reference proteome</keyword>
<gene>
    <name evidence="1" type="ORF">MUB52_20750</name>
</gene>
<accession>A0ABT3BJY3</accession>
<reference evidence="1 2" key="1">
    <citation type="submission" date="2022-04" db="EMBL/GenBank/DDBJ databases">
        <title>Roseobacter sp. WL0113 is a bacterium isolated from neritic sediment.</title>
        <authorList>
            <person name="Wang L."/>
            <person name="He W."/>
            <person name="Zhang D.-F."/>
        </authorList>
    </citation>
    <scope>NUCLEOTIDE SEQUENCE [LARGE SCALE GENOMIC DNA]</scope>
    <source>
        <strain evidence="1 2">WL0113</strain>
    </source>
</reference>